<evidence type="ECO:0000256" key="5">
    <source>
        <dbReference type="SAM" id="MobiDB-lite"/>
    </source>
</evidence>
<feature type="transmembrane region" description="Helical" evidence="6">
    <location>
        <begin position="64"/>
        <end position="81"/>
    </location>
</feature>
<evidence type="ECO:0000313" key="8">
    <source>
        <dbReference type="EnsemblPlants" id="OBART11G00460.3"/>
    </source>
</evidence>
<dbReference type="Proteomes" id="UP000026960">
    <property type="component" value="Chromosome 11"/>
</dbReference>
<keyword evidence="9" id="KW-1185">Reference proteome</keyword>
<dbReference type="GO" id="GO:0016020">
    <property type="term" value="C:membrane"/>
    <property type="evidence" value="ECO:0007669"/>
    <property type="project" value="UniProtKB-SubCell"/>
</dbReference>
<feature type="transmembrane region" description="Helical" evidence="6">
    <location>
        <begin position="121"/>
        <end position="144"/>
    </location>
</feature>
<feature type="compositionally biased region" description="Basic and acidic residues" evidence="5">
    <location>
        <begin position="10"/>
        <end position="19"/>
    </location>
</feature>
<feature type="region of interest" description="Disordered" evidence="5">
    <location>
        <begin position="1"/>
        <end position="56"/>
    </location>
</feature>
<evidence type="ECO:0000256" key="6">
    <source>
        <dbReference type="SAM" id="Phobius"/>
    </source>
</evidence>
<keyword evidence="4 6" id="KW-0472">Membrane</keyword>
<proteinExistence type="predicted"/>
<evidence type="ECO:0000256" key="1">
    <source>
        <dbReference type="ARBA" id="ARBA00004141"/>
    </source>
</evidence>
<dbReference type="EnsemblPlants" id="OBART11G00460.3">
    <property type="protein sequence ID" value="OBART11G00460.3"/>
    <property type="gene ID" value="OBART11G00460"/>
</dbReference>
<feature type="compositionally biased region" description="Polar residues" evidence="5">
    <location>
        <begin position="20"/>
        <end position="32"/>
    </location>
</feature>
<evidence type="ECO:0000259" key="7">
    <source>
        <dbReference type="Pfam" id="PF06813"/>
    </source>
</evidence>
<evidence type="ECO:0000256" key="4">
    <source>
        <dbReference type="ARBA" id="ARBA00023136"/>
    </source>
</evidence>
<keyword evidence="3 6" id="KW-1133">Transmembrane helix</keyword>
<comment type="subcellular location">
    <subcellularLocation>
        <location evidence="1">Membrane</location>
        <topology evidence="1">Multi-pass membrane protein</topology>
    </subcellularLocation>
</comment>
<keyword evidence="2 6" id="KW-0812">Transmembrane</keyword>
<dbReference type="PANTHER" id="PTHR21576:SF7">
    <property type="entry name" value="MAJOR FACILITATOR SUPERFAMILY PROTEIN"/>
    <property type="match status" value="1"/>
</dbReference>
<accession>A0A0D3HH90</accession>
<dbReference type="Pfam" id="PF06813">
    <property type="entry name" value="Nodulin-like"/>
    <property type="match status" value="1"/>
</dbReference>
<dbReference type="Gramene" id="OBART11G00460.3">
    <property type="protein sequence ID" value="OBART11G00460.3"/>
    <property type="gene ID" value="OBART11G00460"/>
</dbReference>
<organism evidence="8">
    <name type="scientific">Oryza barthii</name>
    <dbReference type="NCBI Taxonomy" id="65489"/>
    <lineage>
        <taxon>Eukaryota</taxon>
        <taxon>Viridiplantae</taxon>
        <taxon>Streptophyta</taxon>
        <taxon>Embryophyta</taxon>
        <taxon>Tracheophyta</taxon>
        <taxon>Spermatophyta</taxon>
        <taxon>Magnoliopsida</taxon>
        <taxon>Liliopsida</taxon>
        <taxon>Poales</taxon>
        <taxon>Poaceae</taxon>
        <taxon>BOP clade</taxon>
        <taxon>Oryzoideae</taxon>
        <taxon>Oryzeae</taxon>
        <taxon>Oryzinae</taxon>
        <taxon>Oryza</taxon>
    </lineage>
</organism>
<sequence length="160" mass="17587">MDAVYMGKSEQSRPEEELSNKLSYSQRKQQQGKGEIDRAMERSPTTEQQQQQQGRRRGAGWRRWAVLVATVWIQAVTGTNFDFSAYSSALKASLGVSQEALNYLATASDLGKALGWSSGLALIHLPLPAVLLLSAASGLAAYALQYALILDYLHLPYPLQ</sequence>
<dbReference type="HOGENOM" id="CLU_1654828_0_0_1"/>
<feature type="domain" description="Nodulin-like" evidence="7">
    <location>
        <begin position="63"/>
        <end position="157"/>
    </location>
</feature>
<evidence type="ECO:0000256" key="2">
    <source>
        <dbReference type="ARBA" id="ARBA00022692"/>
    </source>
</evidence>
<dbReference type="InterPro" id="IPR010658">
    <property type="entry name" value="Nodulin-like"/>
</dbReference>
<dbReference type="PANTHER" id="PTHR21576">
    <property type="entry name" value="UNCHARACTERIZED NODULIN-LIKE PROTEIN"/>
    <property type="match status" value="1"/>
</dbReference>
<reference evidence="8" key="2">
    <citation type="submission" date="2015-03" db="UniProtKB">
        <authorList>
            <consortium name="EnsemblPlants"/>
        </authorList>
    </citation>
    <scope>IDENTIFICATION</scope>
</reference>
<evidence type="ECO:0000256" key="3">
    <source>
        <dbReference type="ARBA" id="ARBA00022989"/>
    </source>
</evidence>
<dbReference type="AlphaFoldDB" id="A0A0D3HH90"/>
<protein>
    <recommendedName>
        <fullName evidence="7">Nodulin-like domain-containing protein</fullName>
    </recommendedName>
</protein>
<name>A0A0D3HH90_9ORYZ</name>
<evidence type="ECO:0000313" key="9">
    <source>
        <dbReference type="Proteomes" id="UP000026960"/>
    </source>
</evidence>
<reference evidence="8" key="1">
    <citation type="journal article" date="2009" name="Rice">
        <title>De Novo Next Generation Sequencing of Plant Genomes.</title>
        <authorList>
            <person name="Rounsley S."/>
            <person name="Marri P.R."/>
            <person name="Yu Y."/>
            <person name="He R."/>
            <person name="Sisneros N."/>
            <person name="Goicoechea J.L."/>
            <person name="Lee S.J."/>
            <person name="Angelova A."/>
            <person name="Kudrna D."/>
            <person name="Luo M."/>
            <person name="Affourtit J."/>
            <person name="Desany B."/>
            <person name="Knight J."/>
            <person name="Niazi F."/>
            <person name="Egholm M."/>
            <person name="Wing R.A."/>
        </authorList>
    </citation>
    <scope>NUCLEOTIDE SEQUENCE [LARGE SCALE GENOMIC DNA]</scope>
    <source>
        <strain evidence="8">cv. IRGC 105608</strain>
    </source>
</reference>